<name>A0AAE4SDL7_9EURY</name>
<dbReference type="RefSeq" id="WP_338099954.1">
    <property type="nucleotide sequence ID" value="NZ_JAWDKD010000020.1"/>
</dbReference>
<dbReference type="EMBL" id="JAWDKD010000020">
    <property type="protein sequence ID" value="MDV0447517.1"/>
    <property type="molecule type" value="Genomic_DNA"/>
</dbReference>
<comment type="caution">
    <text evidence="1">The sequence shown here is derived from an EMBL/GenBank/DDBJ whole genome shotgun (WGS) entry which is preliminary data.</text>
</comment>
<reference evidence="1" key="1">
    <citation type="submission" date="2023-06" db="EMBL/GenBank/DDBJ databases">
        <title>Genome sequence of Methanosarcinaceae archaeon Ag5.</title>
        <authorList>
            <person name="Protasov E."/>
            <person name="Platt K."/>
            <person name="Poehlein A."/>
            <person name="Daniel R."/>
            <person name="Brune A."/>
        </authorList>
    </citation>
    <scope>NUCLEOTIDE SEQUENCE</scope>
    <source>
        <strain evidence="1">Ag5</strain>
    </source>
</reference>
<sequence length="146" mass="16929">MDETYYLRFPSVLKKALLNRKVVFDAFLICHYEPFFAYRAIDRKKDDGTPINRKDFRSYAELHVDGVFKGRVRKNISFYGCSLFTNLNEMKEKMNCKLPGISDSQKIIAGYVKDSNGPCAVKNENSHVDWWLFEGCDPSSDFEVMS</sequence>
<dbReference type="Proteomes" id="UP001271789">
    <property type="component" value="Unassembled WGS sequence"/>
</dbReference>
<evidence type="ECO:0000313" key="1">
    <source>
        <dbReference type="EMBL" id="MDV0447517.1"/>
    </source>
</evidence>
<keyword evidence="2" id="KW-1185">Reference proteome</keyword>
<proteinExistence type="predicted"/>
<protein>
    <submittedName>
        <fullName evidence="1">Uncharacterized protein</fullName>
    </submittedName>
</protein>
<dbReference type="AlphaFoldDB" id="A0AAE4SDL7"/>
<accession>A0AAE4SDL7</accession>
<gene>
    <name evidence="1" type="ORF">MsAg5_14170</name>
</gene>
<organism evidence="1 2">
    <name type="scientific">Methanolapillus africanus</name>
    <dbReference type="NCBI Taxonomy" id="3028297"/>
    <lineage>
        <taxon>Archaea</taxon>
        <taxon>Methanobacteriati</taxon>
        <taxon>Methanobacteriota</taxon>
        <taxon>Stenosarchaea group</taxon>
        <taxon>Methanomicrobia</taxon>
        <taxon>Methanosarcinales</taxon>
        <taxon>Methanosarcinaceae</taxon>
        <taxon>Methanolapillus</taxon>
    </lineage>
</organism>
<evidence type="ECO:0000313" key="2">
    <source>
        <dbReference type="Proteomes" id="UP001271789"/>
    </source>
</evidence>